<dbReference type="Pfam" id="PF00528">
    <property type="entry name" value="BPD_transp_1"/>
    <property type="match status" value="1"/>
</dbReference>
<keyword evidence="6 7" id="KW-0472">Membrane</keyword>
<organism evidence="9 10">
    <name type="scientific">Candidatus Aquirickettsiella gammari</name>
    <dbReference type="NCBI Taxonomy" id="2016198"/>
    <lineage>
        <taxon>Bacteria</taxon>
        <taxon>Pseudomonadati</taxon>
        <taxon>Pseudomonadota</taxon>
        <taxon>Gammaproteobacteria</taxon>
        <taxon>Legionellales</taxon>
        <taxon>Coxiellaceae</taxon>
        <taxon>Candidatus Aquirickettsiella</taxon>
    </lineage>
</organism>
<feature type="transmembrane region" description="Helical" evidence="7">
    <location>
        <begin position="102"/>
        <end position="122"/>
    </location>
</feature>
<keyword evidence="2 7" id="KW-0813">Transport</keyword>
<sequence length="290" mass="32500">MSLFYFLRNQIIGRVGGGETWLHTSWTLINLALSKSLLLKTTQLLIRKIYIPLLLIIIWACLIRFLRLPNYILPTPLEVLHNLINYSSLISYHLLATLEETVLGLLLGILLGMLIALSMCLFRPIHAFLLPLLLASQALPIFAIAPLLVLWFGYGITAKILTTTFMLFFPVANNFLDGLKQTPENYLNLAHTMNSSRWQTLYQIRIPAALPNLASGIRIATAMAPLGAIIGEWVGSSQGLGFLLLNANAQMQIGLMFAILAVIFFFSIFIYFLIDKLLCLGMPWTLLKSH</sequence>
<feature type="transmembrane region" description="Helical" evidence="7">
    <location>
        <begin position="50"/>
        <end position="67"/>
    </location>
</feature>
<keyword evidence="4 7" id="KW-0812">Transmembrane</keyword>
<dbReference type="Gene3D" id="1.10.3720.10">
    <property type="entry name" value="MetI-like"/>
    <property type="match status" value="1"/>
</dbReference>
<evidence type="ECO:0000256" key="6">
    <source>
        <dbReference type="ARBA" id="ARBA00023136"/>
    </source>
</evidence>
<accession>A0A370CIU1</accession>
<feature type="transmembrane region" description="Helical" evidence="7">
    <location>
        <begin position="129"/>
        <end position="152"/>
    </location>
</feature>
<evidence type="ECO:0000313" key="9">
    <source>
        <dbReference type="EMBL" id="RDH40703.1"/>
    </source>
</evidence>
<dbReference type="AlphaFoldDB" id="A0A370CIU1"/>
<feature type="transmembrane region" description="Helical" evidence="7">
    <location>
        <begin position="253"/>
        <end position="274"/>
    </location>
</feature>
<evidence type="ECO:0000256" key="3">
    <source>
        <dbReference type="ARBA" id="ARBA00022475"/>
    </source>
</evidence>
<dbReference type="GO" id="GO:0055085">
    <property type="term" value="P:transmembrane transport"/>
    <property type="evidence" value="ECO:0007669"/>
    <property type="project" value="InterPro"/>
</dbReference>
<keyword evidence="5 7" id="KW-1133">Transmembrane helix</keyword>
<keyword evidence="3" id="KW-1003">Cell membrane</keyword>
<comment type="similarity">
    <text evidence="7">Belongs to the binding-protein-dependent transport system permease family.</text>
</comment>
<reference evidence="9 10" key="1">
    <citation type="journal article" date="2017" name="Int. J. Syst. Evol. Microbiol.">
        <title>Aquarickettsiella crustaci n. gen. n. sp. (Gammaproteobacteria: Legionellales: Coxiellaceae); a bacterial pathogen of the freshwater crustacean: Gammarus fossarum (Malacostraca: Amphipoda).</title>
        <authorList>
            <person name="Bojko J."/>
            <person name="Dunn A.M."/>
            <person name="Stebbing P.D."/>
            <person name="Van Aerle R."/>
            <person name="Bacela-Spychalska K."/>
            <person name="Bean T.P."/>
            <person name="Stentiford G.D."/>
        </authorList>
    </citation>
    <scope>NUCLEOTIDE SEQUENCE [LARGE SCALE GENOMIC DNA]</scope>
    <source>
        <strain evidence="9">RA15029</strain>
    </source>
</reference>
<dbReference type="GO" id="GO:0005886">
    <property type="term" value="C:plasma membrane"/>
    <property type="evidence" value="ECO:0007669"/>
    <property type="project" value="UniProtKB-SubCell"/>
</dbReference>
<dbReference type="SUPFAM" id="SSF161098">
    <property type="entry name" value="MetI-like"/>
    <property type="match status" value="1"/>
</dbReference>
<comment type="caution">
    <text evidence="9">The sequence shown here is derived from an EMBL/GenBank/DDBJ whole genome shotgun (WGS) entry which is preliminary data.</text>
</comment>
<gene>
    <name evidence="9" type="ORF">CFE62_002790</name>
</gene>
<evidence type="ECO:0000313" key="10">
    <source>
        <dbReference type="Proteomes" id="UP000226429"/>
    </source>
</evidence>
<keyword evidence="10" id="KW-1185">Reference proteome</keyword>
<dbReference type="PROSITE" id="PS50928">
    <property type="entry name" value="ABC_TM1"/>
    <property type="match status" value="1"/>
</dbReference>
<evidence type="ECO:0000259" key="8">
    <source>
        <dbReference type="PROSITE" id="PS50928"/>
    </source>
</evidence>
<evidence type="ECO:0000256" key="5">
    <source>
        <dbReference type="ARBA" id="ARBA00022989"/>
    </source>
</evidence>
<evidence type="ECO:0000256" key="2">
    <source>
        <dbReference type="ARBA" id="ARBA00022448"/>
    </source>
</evidence>
<reference evidence="9 10" key="2">
    <citation type="journal article" date="2018" name="J. Invertebr. Pathol.">
        <title>'Candidatus Aquirickettsiella gammari' (Gammaproteobacteria: Legionellales: Coxiellaceae): A bacterial pathogen of the freshwater crustacean Gammarus fossarum (Malacostraca: Amphipoda).</title>
        <authorList>
            <person name="Bojko J."/>
            <person name="Dunn A.M."/>
            <person name="Stebbing P.D."/>
            <person name="van Aerle R."/>
            <person name="Bacela-Spychalska K."/>
            <person name="Bean T.P."/>
            <person name="Urrutia A."/>
            <person name="Stentiford G.D."/>
        </authorList>
    </citation>
    <scope>NUCLEOTIDE SEQUENCE [LARGE SCALE GENOMIC DNA]</scope>
    <source>
        <strain evidence="9">RA15029</strain>
    </source>
</reference>
<evidence type="ECO:0000256" key="1">
    <source>
        <dbReference type="ARBA" id="ARBA00004651"/>
    </source>
</evidence>
<protein>
    <submittedName>
        <fullName evidence="9">ABC transporter permease</fullName>
    </submittedName>
</protein>
<comment type="subcellular location">
    <subcellularLocation>
        <location evidence="1 7">Cell membrane</location>
        <topology evidence="1 7">Multi-pass membrane protein</topology>
    </subcellularLocation>
</comment>
<dbReference type="CDD" id="cd06261">
    <property type="entry name" value="TM_PBP2"/>
    <property type="match status" value="1"/>
</dbReference>
<feature type="domain" description="ABC transmembrane type-1" evidence="8">
    <location>
        <begin position="94"/>
        <end position="274"/>
    </location>
</feature>
<feature type="transmembrane region" description="Helical" evidence="7">
    <location>
        <begin position="158"/>
        <end position="176"/>
    </location>
</feature>
<evidence type="ECO:0000256" key="4">
    <source>
        <dbReference type="ARBA" id="ARBA00022692"/>
    </source>
</evidence>
<dbReference type="PANTHER" id="PTHR30151">
    <property type="entry name" value="ALKANE SULFONATE ABC TRANSPORTER-RELATED, MEMBRANE SUBUNIT"/>
    <property type="match status" value="1"/>
</dbReference>
<proteinExistence type="inferred from homology"/>
<dbReference type="InterPro" id="IPR035906">
    <property type="entry name" value="MetI-like_sf"/>
</dbReference>
<dbReference type="Proteomes" id="UP000226429">
    <property type="component" value="Unassembled WGS sequence"/>
</dbReference>
<evidence type="ECO:0000256" key="7">
    <source>
        <dbReference type="RuleBase" id="RU363032"/>
    </source>
</evidence>
<dbReference type="PANTHER" id="PTHR30151:SF20">
    <property type="entry name" value="ABC TRANSPORTER PERMEASE PROTEIN HI_0355-RELATED"/>
    <property type="match status" value="1"/>
</dbReference>
<name>A0A370CIU1_9COXI</name>
<dbReference type="EMBL" id="NMOS02000005">
    <property type="protein sequence ID" value="RDH40703.1"/>
    <property type="molecule type" value="Genomic_DNA"/>
</dbReference>
<dbReference type="InterPro" id="IPR000515">
    <property type="entry name" value="MetI-like"/>
</dbReference>